<organism evidence="2 3">
    <name type="scientific">Romboutsia weinsteinii</name>
    <dbReference type="NCBI Taxonomy" id="2020949"/>
    <lineage>
        <taxon>Bacteria</taxon>
        <taxon>Bacillati</taxon>
        <taxon>Bacillota</taxon>
        <taxon>Clostridia</taxon>
        <taxon>Peptostreptococcales</taxon>
        <taxon>Peptostreptococcaceae</taxon>
        <taxon>Romboutsia</taxon>
    </lineage>
</organism>
<proteinExistence type="predicted"/>
<sequence>MCKKLNSNKGSISVLTLFILALTILFIGLISNQILNQIKTNKNTESYMENKYLAEAGIEQGIATYIKKY</sequence>
<gene>
    <name evidence="2" type="ORF">CHL78_012470</name>
</gene>
<dbReference type="RefSeq" id="WP_094369599.1">
    <property type="nucleotide sequence ID" value="NZ_NOJY02000022.1"/>
</dbReference>
<evidence type="ECO:0000313" key="2">
    <source>
        <dbReference type="EMBL" id="RDY26653.1"/>
    </source>
</evidence>
<evidence type="ECO:0000313" key="3">
    <source>
        <dbReference type="Proteomes" id="UP000215694"/>
    </source>
</evidence>
<dbReference type="AlphaFoldDB" id="A0A371J1U4"/>
<name>A0A371J1U4_9FIRM</name>
<accession>A0A371J1U4</accession>
<evidence type="ECO:0000256" key="1">
    <source>
        <dbReference type="SAM" id="Phobius"/>
    </source>
</evidence>
<protein>
    <submittedName>
        <fullName evidence="2">Uncharacterized protein</fullName>
    </submittedName>
</protein>
<dbReference type="EMBL" id="NOJY02000022">
    <property type="protein sequence ID" value="RDY26653.1"/>
    <property type="molecule type" value="Genomic_DNA"/>
</dbReference>
<feature type="transmembrane region" description="Helical" evidence="1">
    <location>
        <begin position="12"/>
        <end position="31"/>
    </location>
</feature>
<keyword evidence="1" id="KW-0812">Transmembrane</keyword>
<keyword evidence="1" id="KW-1133">Transmembrane helix</keyword>
<keyword evidence="1" id="KW-0472">Membrane</keyword>
<dbReference type="Proteomes" id="UP000215694">
    <property type="component" value="Unassembled WGS sequence"/>
</dbReference>
<comment type="caution">
    <text evidence="2">The sequence shown here is derived from an EMBL/GenBank/DDBJ whole genome shotgun (WGS) entry which is preliminary data.</text>
</comment>
<keyword evidence="3" id="KW-1185">Reference proteome</keyword>
<reference evidence="2 3" key="1">
    <citation type="journal article" date="2017" name="Genome Announc.">
        <title>Draft Genome Sequence of Romboutsia weinsteinii sp. nov. Strain CCRI-19649(T) Isolated from Surface Water.</title>
        <authorList>
            <person name="Maheux A.F."/>
            <person name="Boudreau D.K."/>
            <person name="Berube E."/>
            <person name="Boissinot M."/>
            <person name="Cantin P."/>
            <person name="Raymond F."/>
            <person name="Corbeil J."/>
            <person name="Omar R.F."/>
            <person name="Bergeron M.G."/>
        </authorList>
    </citation>
    <scope>NUCLEOTIDE SEQUENCE [LARGE SCALE GENOMIC DNA]</scope>
    <source>
        <strain evidence="2 3">CCRI-19649</strain>
    </source>
</reference>